<dbReference type="RefSeq" id="YP_009603920.1">
    <property type="nucleotide sequence ID" value="NC_041959.1"/>
</dbReference>
<dbReference type="GeneID" id="40079808"/>
<sequence length="70" mass="8176">MNILNGAEMSRLIYMVDCQIDTVKSNLAFYKQDFVYGNLDLIESITNELTELTRIKARLEVMLKQFDKLL</sequence>
<accession>S5MRJ9</accession>
<organism evidence="1 2">
    <name type="scientific">Enterococcus phage IMEEF1</name>
    <dbReference type="NCBI Taxonomy" id="1351735"/>
    <lineage>
        <taxon>Viruses</taxon>
        <taxon>Duplodnaviria</taxon>
        <taxon>Heunggongvirae</taxon>
        <taxon>Uroviricota</taxon>
        <taxon>Caudoviricetes</taxon>
        <taxon>Saphexavirus</taxon>
        <taxon>Saphexavirus IMEEF1</taxon>
    </lineage>
</organism>
<keyword evidence="2" id="KW-1185">Reference proteome</keyword>
<name>S5MRJ9_9CAUD</name>
<proteinExistence type="predicted"/>
<dbReference type="KEGG" id="vg:40079808"/>
<protein>
    <submittedName>
        <fullName evidence="1">Uncharacterized protein</fullName>
    </submittedName>
</protein>
<evidence type="ECO:0000313" key="2">
    <source>
        <dbReference type="Proteomes" id="UP000015088"/>
    </source>
</evidence>
<dbReference type="EMBL" id="KF192053">
    <property type="protein sequence ID" value="AGR49020.1"/>
    <property type="molecule type" value="Genomic_DNA"/>
</dbReference>
<dbReference type="OrthoDB" id="25826at10239"/>
<evidence type="ECO:0000313" key="1">
    <source>
        <dbReference type="EMBL" id="AGR49020.1"/>
    </source>
</evidence>
<reference evidence="1 2" key="1">
    <citation type="journal article" date="2013" name="PLoS ONE">
        <title>Characterization of Enterococcus faecalis Phage IME-EF1 and Its Endolysin.</title>
        <authorList>
            <person name="Zhang W."/>
            <person name="Mi Z."/>
            <person name="Yin X."/>
            <person name="Fan H."/>
            <person name="An X."/>
            <person name="Zhang Z."/>
            <person name="Chen J."/>
            <person name="Tong Y."/>
        </authorList>
    </citation>
    <scope>NUCLEOTIDE SEQUENCE [LARGE SCALE GENOMIC DNA]</scope>
</reference>
<dbReference type="Proteomes" id="UP000015088">
    <property type="component" value="Segment"/>
</dbReference>